<dbReference type="PANTHER" id="PTHR30336">
    <property type="entry name" value="INNER MEMBRANE PROTEIN, PROBABLE PERMEASE"/>
    <property type="match status" value="1"/>
</dbReference>
<dbReference type="Gene3D" id="3.40.50.620">
    <property type="entry name" value="HUPs"/>
    <property type="match status" value="1"/>
</dbReference>
<name>A0ABV0JVD2_9CYAN</name>
<keyword evidence="1" id="KW-0472">Membrane</keyword>
<keyword evidence="1" id="KW-0812">Transmembrane</keyword>
<dbReference type="InterPro" id="IPR051599">
    <property type="entry name" value="Cell_Envelope_Assoc"/>
</dbReference>
<feature type="transmembrane region" description="Helical" evidence="1">
    <location>
        <begin position="37"/>
        <end position="56"/>
    </location>
</feature>
<dbReference type="RefSeq" id="WP_190421245.1">
    <property type="nucleotide sequence ID" value="NZ_JAMPKK010000047.1"/>
</dbReference>
<evidence type="ECO:0000259" key="2">
    <source>
        <dbReference type="Pfam" id="PF02698"/>
    </source>
</evidence>
<protein>
    <submittedName>
        <fullName evidence="3">YdcF family protein</fullName>
    </submittedName>
</protein>
<dbReference type="PANTHER" id="PTHR30336:SF4">
    <property type="entry name" value="ENVELOPE BIOGENESIS FACTOR ELYC"/>
    <property type="match status" value="1"/>
</dbReference>
<reference evidence="3 4" key="1">
    <citation type="submission" date="2022-04" db="EMBL/GenBank/DDBJ databases">
        <title>Positive selection, recombination, and allopatry shape intraspecific diversity of widespread and dominant cyanobacteria.</title>
        <authorList>
            <person name="Wei J."/>
            <person name="Shu W."/>
            <person name="Hu C."/>
        </authorList>
    </citation>
    <scope>NUCLEOTIDE SEQUENCE [LARGE SCALE GENOMIC DNA]</scope>
    <source>
        <strain evidence="3 4">GB2-A5</strain>
    </source>
</reference>
<evidence type="ECO:0000256" key="1">
    <source>
        <dbReference type="SAM" id="Phobius"/>
    </source>
</evidence>
<dbReference type="CDD" id="cd06259">
    <property type="entry name" value="YdcF-like"/>
    <property type="match status" value="1"/>
</dbReference>
<gene>
    <name evidence="3" type="ORF">NDI37_19345</name>
</gene>
<dbReference type="InterPro" id="IPR003848">
    <property type="entry name" value="DUF218"/>
</dbReference>
<dbReference type="Proteomes" id="UP001442494">
    <property type="component" value="Unassembled WGS sequence"/>
</dbReference>
<proteinExistence type="predicted"/>
<sequence>MFLFLSKLLPLFFYPLGLACVLMVVALVLWWKRSRWTPIPISLALIALLVGSNGWVSNALMRSLEWQNLPAAELPSAEAIVILGGATKPASPPRSGVDLSEEGDRVLYGAELYRKGKAPLVIASGGRIDWRRSGASESGDMAVILETLGVPKDAILQDPTSLNTYENAVNVRQILRARGIRQVLLVTSAFHMPRSLLIFKRQGIEAIAAPTDFLVTQAELREPNSSIQSTVLNVLPDAERLQRSTRALKEYIGIVIYRLRGWL</sequence>
<feature type="transmembrane region" description="Helical" evidence="1">
    <location>
        <begin position="12"/>
        <end position="31"/>
    </location>
</feature>
<keyword evidence="4" id="KW-1185">Reference proteome</keyword>
<feature type="domain" description="DUF218" evidence="2">
    <location>
        <begin position="78"/>
        <end position="253"/>
    </location>
</feature>
<dbReference type="Pfam" id="PF02698">
    <property type="entry name" value="DUF218"/>
    <property type="match status" value="1"/>
</dbReference>
<comment type="caution">
    <text evidence="3">The sequence shown here is derived from an EMBL/GenBank/DDBJ whole genome shotgun (WGS) entry which is preliminary data.</text>
</comment>
<organism evidence="3 4">
    <name type="scientific">Funiculus sociatus GB2-A5</name>
    <dbReference type="NCBI Taxonomy" id="2933946"/>
    <lineage>
        <taxon>Bacteria</taxon>
        <taxon>Bacillati</taxon>
        <taxon>Cyanobacteriota</taxon>
        <taxon>Cyanophyceae</taxon>
        <taxon>Coleofasciculales</taxon>
        <taxon>Coleofasciculaceae</taxon>
        <taxon>Funiculus</taxon>
    </lineage>
</organism>
<evidence type="ECO:0000313" key="4">
    <source>
        <dbReference type="Proteomes" id="UP001442494"/>
    </source>
</evidence>
<dbReference type="PROSITE" id="PS51257">
    <property type="entry name" value="PROKAR_LIPOPROTEIN"/>
    <property type="match status" value="1"/>
</dbReference>
<accession>A0ABV0JVD2</accession>
<dbReference type="EMBL" id="JAMPKK010000047">
    <property type="protein sequence ID" value="MEP0866616.1"/>
    <property type="molecule type" value="Genomic_DNA"/>
</dbReference>
<evidence type="ECO:0000313" key="3">
    <source>
        <dbReference type="EMBL" id="MEP0866616.1"/>
    </source>
</evidence>
<dbReference type="InterPro" id="IPR014729">
    <property type="entry name" value="Rossmann-like_a/b/a_fold"/>
</dbReference>
<keyword evidence="1" id="KW-1133">Transmembrane helix</keyword>